<evidence type="ECO:0000313" key="2">
    <source>
        <dbReference type="EMBL" id="CCX30582.1"/>
    </source>
</evidence>
<keyword evidence="3" id="KW-1185">Reference proteome</keyword>
<feature type="region of interest" description="Disordered" evidence="1">
    <location>
        <begin position="1"/>
        <end position="25"/>
    </location>
</feature>
<gene>
    <name evidence="2" type="ORF">PCON_08781</name>
</gene>
<name>U4LGB8_PYROM</name>
<dbReference type="Proteomes" id="UP000018144">
    <property type="component" value="Unassembled WGS sequence"/>
</dbReference>
<dbReference type="OrthoDB" id="10372938at2759"/>
<protein>
    <submittedName>
        <fullName evidence="2">Uncharacterized protein</fullName>
    </submittedName>
</protein>
<feature type="compositionally biased region" description="Acidic residues" evidence="1">
    <location>
        <begin position="278"/>
        <end position="288"/>
    </location>
</feature>
<feature type="compositionally biased region" description="Basic and acidic residues" evidence="1">
    <location>
        <begin position="143"/>
        <end position="162"/>
    </location>
</feature>
<feature type="compositionally biased region" description="Basic and acidic residues" evidence="1">
    <location>
        <begin position="58"/>
        <end position="73"/>
    </location>
</feature>
<proteinExistence type="predicted"/>
<organism evidence="2 3">
    <name type="scientific">Pyronema omphalodes (strain CBS 100304)</name>
    <name type="common">Pyronema confluens</name>
    <dbReference type="NCBI Taxonomy" id="1076935"/>
    <lineage>
        <taxon>Eukaryota</taxon>
        <taxon>Fungi</taxon>
        <taxon>Dikarya</taxon>
        <taxon>Ascomycota</taxon>
        <taxon>Pezizomycotina</taxon>
        <taxon>Pezizomycetes</taxon>
        <taxon>Pezizales</taxon>
        <taxon>Pyronemataceae</taxon>
        <taxon>Pyronema</taxon>
    </lineage>
</organism>
<feature type="region of interest" description="Disordered" evidence="1">
    <location>
        <begin position="261"/>
        <end position="314"/>
    </location>
</feature>
<feature type="compositionally biased region" description="Basic residues" evidence="1">
    <location>
        <begin position="74"/>
        <end position="91"/>
    </location>
</feature>
<accession>U4LGB8</accession>
<dbReference type="EMBL" id="HF935442">
    <property type="protein sequence ID" value="CCX30582.1"/>
    <property type="molecule type" value="Genomic_DNA"/>
</dbReference>
<evidence type="ECO:0000313" key="3">
    <source>
        <dbReference type="Proteomes" id="UP000018144"/>
    </source>
</evidence>
<feature type="region of interest" description="Disordered" evidence="1">
    <location>
        <begin position="58"/>
        <end position="99"/>
    </location>
</feature>
<feature type="compositionally biased region" description="Low complexity" evidence="1">
    <location>
        <begin position="261"/>
        <end position="277"/>
    </location>
</feature>
<reference evidence="2 3" key="1">
    <citation type="journal article" date="2013" name="PLoS Genet.">
        <title>The genome and development-dependent transcriptomes of Pyronema confluens: a window into fungal evolution.</title>
        <authorList>
            <person name="Traeger S."/>
            <person name="Altegoer F."/>
            <person name="Freitag M."/>
            <person name="Gabaldon T."/>
            <person name="Kempken F."/>
            <person name="Kumar A."/>
            <person name="Marcet-Houben M."/>
            <person name="Poggeler S."/>
            <person name="Stajich J.E."/>
            <person name="Nowrousian M."/>
        </authorList>
    </citation>
    <scope>NUCLEOTIDE SEQUENCE [LARGE SCALE GENOMIC DNA]</scope>
    <source>
        <strain evidence="3">CBS 100304</strain>
        <tissue evidence="2">Vegetative mycelium</tissue>
    </source>
</reference>
<evidence type="ECO:0000256" key="1">
    <source>
        <dbReference type="SAM" id="MobiDB-lite"/>
    </source>
</evidence>
<dbReference type="AlphaFoldDB" id="U4LGB8"/>
<sequence>MPLFRKDFFAGTRSQQQTPPQPPQETIHYSTLFLVAKLDLDQVKPELWENKNIVETPADRSNGKTVFDPDSHARRAQAQHNKALRQRKKDRDHRSIQPEWFQGHAQDLSRCYDEIEDVSSDLRDAARRDNWYLELLELRESRKEWEEDEHRERNQEHRERNAKQALEQAVKAVRPPEWVREHEPVLSSSASIRSVRTNNSRRISTASFASGSDNRNSMLSTTSWEPRNSMLSTRSYEARNSMLSTTTRSTARSSFMSWARSSASSPISSGLPSPILDSYEEYAEDDEEESRRHSKGKMVPSRNSAELPPPMVAA</sequence>
<feature type="region of interest" description="Disordered" evidence="1">
    <location>
        <begin position="143"/>
        <end position="163"/>
    </location>
</feature>